<reference evidence="3 4" key="1">
    <citation type="submission" date="2019-11" db="EMBL/GenBank/DDBJ databases">
        <title>Novel species isolated from a subtropical stream in China.</title>
        <authorList>
            <person name="Lu H."/>
        </authorList>
    </citation>
    <scope>NUCLEOTIDE SEQUENCE [LARGE SCALE GENOMIC DNA]</scope>
    <source>
        <strain evidence="3 4">FT25W</strain>
    </source>
</reference>
<dbReference type="Gene3D" id="3.40.50.11550">
    <property type="match status" value="2"/>
</dbReference>
<proteinExistence type="predicted"/>
<gene>
    <name evidence="3" type="ORF">GJ697_19265</name>
</gene>
<dbReference type="PROSITE" id="PS51257">
    <property type="entry name" value="PROKAR_LIPOPROTEIN"/>
    <property type="match status" value="1"/>
</dbReference>
<dbReference type="Pfam" id="PF04187">
    <property type="entry name" value="Cofac_haem_bdg"/>
    <property type="match status" value="1"/>
</dbReference>
<comment type="caution">
    <text evidence="3">The sequence shown here is derived from an EMBL/GenBank/DDBJ whole genome shotgun (WGS) entry which is preliminary data.</text>
</comment>
<dbReference type="EMBL" id="WKJM01000017">
    <property type="protein sequence ID" value="MRX09982.1"/>
    <property type="molecule type" value="Genomic_DNA"/>
</dbReference>
<name>A0A6L5QL09_9BURK</name>
<dbReference type="AlphaFoldDB" id="A0A6L5QL09"/>
<keyword evidence="4" id="KW-1185">Reference proteome</keyword>
<dbReference type="SUPFAM" id="SSF159501">
    <property type="entry name" value="EreA/ChaN-like"/>
    <property type="match status" value="1"/>
</dbReference>
<dbReference type="CDD" id="cd14727">
    <property type="entry name" value="ChanN-like"/>
    <property type="match status" value="1"/>
</dbReference>
<keyword evidence="1" id="KW-0732">Signal</keyword>
<feature type="chain" id="PRO_5026718852" description="Haem-binding uptake Tiki superfamily ChaN domain-containing protein" evidence="1">
    <location>
        <begin position="36"/>
        <end position="284"/>
    </location>
</feature>
<evidence type="ECO:0000259" key="2">
    <source>
        <dbReference type="Pfam" id="PF04187"/>
    </source>
</evidence>
<feature type="signal peptide" evidence="1">
    <location>
        <begin position="1"/>
        <end position="35"/>
    </location>
</feature>
<dbReference type="Proteomes" id="UP000481037">
    <property type="component" value="Unassembled WGS sequence"/>
</dbReference>
<feature type="domain" description="Haem-binding uptake Tiki superfamily ChaN" evidence="2">
    <location>
        <begin position="40"/>
        <end position="237"/>
    </location>
</feature>
<accession>A0A6L5QL09</accession>
<protein>
    <recommendedName>
        <fullName evidence="2">Haem-binding uptake Tiki superfamily ChaN domain-containing protein</fullName>
    </recommendedName>
</protein>
<evidence type="ECO:0000313" key="3">
    <source>
        <dbReference type="EMBL" id="MRX09982.1"/>
    </source>
</evidence>
<organism evidence="3 4">
    <name type="scientific">Duganella alba</name>
    <dbReference type="NCBI Taxonomy" id="2666081"/>
    <lineage>
        <taxon>Bacteria</taxon>
        <taxon>Pseudomonadati</taxon>
        <taxon>Pseudomonadota</taxon>
        <taxon>Betaproteobacteria</taxon>
        <taxon>Burkholderiales</taxon>
        <taxon>Oxalobacteraceae</taxon>
        <taxon>Telluria group</taxon>
        <taxon>Duganella</taxon>
    </lineage>
</organism>
<evidence type="ECO:0000256" key="1">
    <source>
        <dbReference type="SAM" id="SignalP"/>
    </source>
</evidence>
<evidence type="ECO:0000313" key="4">
    <source>
        <dbReference type="Proteomes" id="UP000481037"/>
    </source>
</evidence>
<sequence length="284" mass="31292">MISTYKARTQLTLALPAAVLLAGCASGGKPASAPAADLLEAKNPQVLLLGEVHDNVQGHKLRYELLRQRVEAGWRPAIVMEQFDREDQDLVDKAQKGCADAQCVIQVVAGARWDWQLYYPVIQLALTYHLPLVAGNLSRADASRVVRDGVKATFDPQSIKDYKLDAPVPAAVRNAQQQEIVTGHCNMLPEMMVGGMIDAQMSRDIWMAKIIRDQQPKDVVLIAGNGHVRKDIGVGYWLKQVAPALTMRSVGFVESRDNGGRYDSIQTLAPQQRDDPCKQLKKGK</sequence>
<dbReference type="InterPro" id="IPR007314">
    <property type="entry name" value="Cofac_haem-bd_dom"/>
</dbReference>